<evidence type="ECO:0000259" key="8">
    <source>
        <dbReference type="PROSITE" id="PS51175"/>
    </source>
</evidence>
<reference evidence="10" key="1">
    <citation type="journal article" date="2014" name="Int. J. Syst. Evol. Microbiol.">
        <title>Complete genome sequence of Corynebacterium casei LMG S-19264T (=DSM 44701T), isolated from a smear-ripened cheese.</title>
        <authorList>
            <consortium name="US DOE Joint Genome Institute (JGI-PGF)"/>
            <person name="Walter F."/>
            <person name="Albersmeier A."/>
            <person name="Kalinowski J."/>
            <person name="Ruckert C."/>
        </authorList>
    </citation>
    <scope>NUCLEOTIDE SEQUENCE</scope>
    <source>
        <strain evidence="10">CGMCC 4.7299</strain>
    </source>
</reference>
<proteinExistence type="inferred from homology"/>
<dbReference type="EMBL" id="BMMX01000001">
    <property type="protein sequence ID" value="GGK76361.1"/>
    <property type="molecule type" value="Genomic_DNA"/>
</dbReference>
<dbReference type="PANTHER" id="PTHR40079">
    <property type="entry name" value="MANNAN ENDO-1,4-BETA-MANNOSIDASE E-RELATED"/>
    <property type="match status" value="1"/>
</dbReference>
<dbReference type="PANTHER" id="PTHR40079:SF4">
    <property type="entry name" value="GH26 DOMAIN-CONTAINING PROTEIN-RELATED"/>
    <property type="match status" value="1"/>
</dbReference>
<evidence type="ECO:0000256" key="1">
    <source>
        <dbReference type="ARBA" id="ARBA00007754"/>
    </source>
</evidence>
<organism evidence="10 11">
    <name type="scientific">Mangrovihabitans endophyticus</name>
    <dbReference type="NCBI Taxonomy" id="1751298"/>
    <lineage>
        <taxon>Bacteria</taxon>
        <taxon>Bacillati</taxon>
        <taxon>Actinomycetota</taxon>
        <taxon>Actinomycetes</taxon>
        <taxon>Micromonosporales</taxon>
        <taxon>Micromonosporaceae</taxon>
        <taxon>Mangrovihabitans</taxon>
    </lineage>
</organism>
<keyword evidence="2 7" id="KW-0732">Signal</keyword>
<accession>A0A8J3BWJ3</accession>
<comment type="caution">
    <text evidence="10">The sequence shown here is derived from an EMBL/GenBank/DDBJ whole genome shotgun (WGS) entry which is preliminary data.</text>
</comment>
<evidence type="ECO:0000313" key="11">
    <source>
        <dbReference type="Proteomes" id="UP000656042"/>
    </source>
</evidence>
<dbReference type="Gene3D" id="3.20.20.80">
    <property type="entry name" value="Glycosidases"/>
    <property type="match status" value="1"/>
</dbReference>
<reference evidence="10" key="2">
    <citation type="submission" date="2020-09" db="EMBL/GenBank/DDBJ databases">
        <authorList>
            <person name="Sun Q."/>
            <person name="Zhou Y."/>
        </authorList>
    </citation>
    <scope>NUCLEOTIDE SEQUENCE</scope>
    <source>
        <strain evidence="10">CGMCC 4.7299</strain>
    </source>
</reference>
<dbReference type="Proteomes" id="UP000656042">
    <property type="component" value="Unassembled WGS sequence"/>
</dbReference>
<dbReference type="GO" id="GO:0030246">
    <property type="term" value="F:carbohydrate binding"/>
    <property type="evidence" value="ECO:0007669"/>
    <property type="project" value="InterPro"/>
</dbReference>
<protein>
    <recommendedName>
        <fullName evidence="12">Glycosyl hydrolase family 26</fullName>
    </recommendedName>
</protein>
<dbReference type="SUPFAM" id="SSF51445">
    <property type="entry name" value="(Trans)glycosidases"/>
    <property type="match status" value="1"/>
</dbReference>
<evidence type="ECO:0000256" key="3">
    <source>
        <dbReference type="ARBA" id="ARBA00022801"/>
    </source>
</evidence>
<dbReference type="Gene3D" id="2.60.120.260">
    <property type="entry name" value="Galactose-binding domain-like"/>
    <property type="match status" value="1"/>
</dbReference>
<gene>
    <name evidence="10" type="ORF">GCM10012284_07870</name>
</gene>
<feature type="active site" description="Nucleophile" evidence="5">
    <location>
        <position position="288"/>
    </location>
</feature>
<dbReference type="GO" id="GO:0006080">
    <property type="term" value="P:substituted mannan metabolic process"/>
    <property type="evidence" value="ECO:0007669"/>
    <property type="project" value="InterPro"/>
</dbReference>
<dbReference type="InterPro" id="IPR022790">
    <property type="entry name" value="GH26_dom"/>
</dbReference>
<comment type="similarity">
    <text evidence="1 5">Belongs to the glycosyl hydrolase 26 family.</text>
</comment>
<feature type="active site" description="Proton donor" evidence="5">
    <location>
        <position position="169"/>
    </location>
</feature>
<feature type="signal peptide" evidence="7">
    <location>
        <begin position="1"/>
        <end position="30"/>
    </location>
</feature>
<dbReference type="RefSeq" id="WP_189077592.1">
    <property type="nucleotide sequence ID" value="NZ_BMMX01000001.1"/>
</dbReference>
<dbReference type="InterPro" id="IPR008979">
    <property type="entry name" value="Galactose-bd-like_sf"/>
</dbReference>
<dbReference type="InterPro" id="IPR017853">
    <property type="entry name" value="GH"/>
</dbReference>
<evidence type="ECO:0000256" key="5">
    <source>
        <dbReference type="PROSITE-ProRule" id="PRU01100"/>
    </source>
</evidence>
<keyword evidence="3 5" id="KW-0378">Hydrolase</keyword>
<evidence type="ECO:0000256" key="2">
    <source>
        <dbReference type="ARBA" id="ARBA00022729"/>
    </source>
</evidence>
<dbReference type="Pfam" id="PF03422">
    <property type="entry name" value="CBM_6"/>
    <property type="match status" value="1"/>
</dbReference>
<dbReference type="GO" id="GO:0016985">
    <property type="term" value="F:mannan endo-1,4-beta-mannosidase activity"/>
    <property type="evidence" value="ECO:0007669"/>
    <property type="project" value="InterPro"/>
</dbReference>
<keyword evidence="4 5" id="KW-0326">Glycosidase</keyword>
<evidence type="ECO:0000259" key="9">
    <source>
        <dbReference type="PROSITE" id="PS51764"/>
    </source>
</evidence>
<sequence length="573" mass="61752">MFRKVLTGLGVLAASAVAVPLIVAALPADAATVAPGRITFLAGQTTPDLSAFKQQVLDRDASFPRPGGVTLYTNISPNACNGLTATCNLNGNVVNFNQTLAEYPGAALAVGLYLSDSPGCNNQPLRAIIGRQDADIAGALGQQYRQNLDNLITYLKNTGRQVYLRVGYEFDGPWNCYNTDFYRDAFRVVKQRINTLGAGNVKTVWQSASYVKDGAAEYKFDFSNPNHLADWYPGDDVVDYVGMSTFYWDATYRQYQWACDTPTSTPSVLYDRVLTFARTHGKPAMIAESAPQAYRTANLDASCVNVNNRVSLGGDWTKIGSWYDQFFAYVNRNADVLRVVSYINSNWEAISQFNCPPGASSGAPNCTDGYWGDSQIQDNPNILAGFKRELQNSVFVNGTLSGRGANWGGGVPTSPPTNPTTPPTTPPTTSPTTAPPTTAPPGAGRNAFATIEAESRDSQSGTRIAGNRLTSLTSGDWARYDRVDFGGRTPNQVVFRYSSARPTNQAFTLEFHAGSATGPVIAAPGLLGTGSVNTFTEIPFNVSNLPPGTTSITVVPRANDSADVLDLDWFRFL</sequence>
<feature type="region of interest" description="Disordered" evidence="6">
    <location>
        <begin position="404"/>
        <end position="445"/>
    </location>
</feature>
<dbReference type="InterPro" id="IPR000805">
    <property type="entry name" value="Glyco_hydro_26"/>
</dbReference>
<dbReference type="AlphaFoldDB" id="A0A8J3BWJ3"/>
<feature type="chain" id="PRO_5035150410" description="Glycosyl hydrolase family 26" evidence="7">
    <location>
        <begin position="31"/>
        <end position="573"/>
    </location>
</feature>
<dbReference type="SMART" id="SM00606">
    <property type="entry name" value="CBD_IV"/>
    <property type="match status" value="1"/>
</dbReference>
<dbReference type="InterPro" id="IPR005084">
    <property type="entry name" value="CBM6"/>
</dbReference>
<feature type="compositionally biased region" description="Pro residues" evidence="6">
    <location>
        <begin position="413"/>
        <end position="439"/>
    </location>
</feature>
<feature type="domain" description="GH26" evidence="9">
    <location>
        <begin position="21"/>
        <end position="352"/>
    </location>
</feature>
<evidence type="ECO:0000256" key="4">
    <source>
        <dbReference type="ARBA" id="ARBA00023295"/>
    </source>
</evidence>
<evidence type="ECO:0000313" key="10">
    <source>
        <dbReference type="EMBL" id="GGK76361.1"/>
    </source>
</evidence>
<name>A0A8J3BWJ3_9ACTN</name>
<evidence type="ECO:0000256" key="6">
    <source>
        <dbReference type="SAM" id="MobiDB-lite"/>
    </source>
</evidence>
<evidence type="ECO:0008006" key="12">
    <source>
        <dbReference type="Google" id="ProtNLM"/>
    </source>
</evidence>
<dbReference type="SUPFAM" id="SSF49785">
    <property type="entry name" value="Galactose-binding domain-like"/>
    <property type="match status" value="1"/>
</dbReference>
<dbReference type="InterPro" id="IPR006584">
    <property type="entry name" value="Cellulose-bd_IV"/>
</dbReference>
<keyword evidence="11" id="KW-1185">Reference proteome</keyword>
<feature type="domain" description="CBM6" evidence="8">
    <location>
        <begin position="449"/>
        <end position="573"/>
    </location>
</feature>
<evidence type="ECO:0000256" key="7">
    <source>
        <dbReference type="SAM" id="SignalP"/>
    </source>
</evidence>
<dbReference type="PROSITE" id="PS51175">
    <property type="entry name" value="CBM6"/>
    <property type="match status" value="1"/>
</dbReference>
<dbReference type="CDD" id="cd04084">
    <property type="entry name" value="CBM6_xylanase-like"/>
    <property type="match status" value="1"/>
</dbReference>
<dbReference type="PROSITE" id="PS51764">
    <property type="entry name" value="GH26"/>
    <property type="match status" value="1"/>
</dbReference>